<keyword evidence="3" id="KW-1185">Reference proteome</keyword>
<dbReference type="KEGG" id="cdep:91084843"/>
<dbReference type="Proteomes" id="UP000094043">
    <property type="component" value="Chromosome 1"/>
</dbReference>
<dbReference type="AlphaFoldDB" id="A0AAJ8JNE6"/>
<name>A0AAJ8JNE6_9TREE</name>
<feature type="compositionally biased region" description="Polar residues" evidence="1">
    <location>
        <begin position="295"/>
        <end position="317"/>
    </location>
</feature>
<evidence type="ECO:0000313" key="3">
    <source>
        <dbReference type="Proteomes" id="UP000094043"/>
    </source>
</evidence>
<evidence type="ECO:0000313" key="2">
    <source>
        <dbReference type="EMBL" id="WVN85482.1"/>
    </source>
</evidence>
<organism evidence="2 3">
    <name type="scientific">Cryptococcus depauperatus CBS 7841</name>
    <dbReference type="NCBI Taxonomy" id="1295531"/>
    <lineage>
        <taxon>Eukaryota</taxon>
        <taxon>Fungi</taxon>
        <taxon>Dikarya</taxon>
        <taxon>Basidiomycota</taxon>
        <taxon>Agaricomycotina</taxon>
        <taxon>Tremellomycetes</taxon>
        <taxon>Tremellales</taxon>
        <taxon>Cryptococcaceae</taxon>
        <taxon>Cryptococcus</taxon>
    </lineage>
</organism>
<evidence type="ECO:0000256" key="1">
    <source>
        <dbReference type="SAM" id="MobiDB-lite"/>
    </source>
</evidence>
<dbReference type="GeneID" id="91084843"/>
<reference evidence="2" key="3">
    <citation type="submission" date="2024-01" db="EMBL/GenBank/DDBJ databases">
        <authorList>
            <person name="Coelho M.A."/>
            <person name="David-Palma M."/>
            <person name="Shea T."/>
            <person name="Sun S."/>
            <person name="Cuomo C.A."/>
            <person name="Heitman J."/>
        </authorList>
    </citation>
    <scope>NUCLEOTIDE SEQUENCE</scope>
    <source>
        <strain evidence="2">CBS 7841</strain>
    </source>
</reference>
<feature type="region of interest" description="Disordered" evidence="1">
    <location>
        <begin position="287"/>
        <end position="329"/>
    </location>
</feature>
<reference evidence="2" key="1">
    <citation type="submission" date="2016-06" db="EMBL/GenBank/DDBJ databases">
        <authorList>
            <person name="Cuomo C."/>
            <person name="Litvintseva A."/>
            <person name="Heitman J."/>
            <person name="Chen Y."/>
            <person name="Sun S."/>
            <person name="Springer D."/>
            <person name="Dromer F."/>
            <person name="Young S."/>
            <person name="Zeng Q."/>
            <person name="Chapman S."/>
            <person name="Gujja S."/>
            <person name="Saif S."/>
            <person name="Birren B."/>
        </authorList>
    </citation>
    <scope>NUCLEOTIDE SEQUENCE</scope>
    <source>
        <strain evidence="2">CBS 7841</strain>
    </source>
</reference>
<dbReference type="RefSeq" id="XP_066066182.1">
    <property type="nucleotide sequence ID" value="XM_066210085.1"/>
</dbReference>
<protein>
    <submittedName>
        <fullName evidence="2">Uncharacterized protein</fullName>
    </submittedName>
</protein>
<gene>
    <name evidence="2" type="ORF">L203_100628</name>
</gene>
<sequence>MPICQVCDRPLFFRSLPKRVQCYDDAYVSCIIRNTPVESRSPNPAGLLVLLRMVIERYRKTIGGSSNFDQDQFNNWMMDLHYGFTKRPLDWSRLDRITLTIVWQCSFGPQGPTLSPHLIDTRLHFDDVWDDPGRRHAAVLEGLLALNLHPDGKKALDRLNNLRRLLRAKDPCDSQRVWNISERLHRIAVTYVTKARQLWIYCRTQTYAEISATRHSSLGSLVIPPTATIDDLLRLLEGVQPNLEDFDWEYLHEYPTKSPVWPHSDFRVAAGLGLPVPAKFTTMSTSEKDVAFPKPSSSQPNSNLTAPASNVTTTGSINPPPPVPTRTQLTPRMLETPQKSQITQNMPRGTPIIDSSHRQLFLSESHQDSSATDGTQHRTSKVDDAFTATPQSLKTNEPASNTFSHLASSRSLEQSNGTFLDHPLTEQNDTFGLANLSETEWALYETKSVSQKDLTSNEEEHLDQEGMSLVSMLKADEA</sequence>
<dbReference type="EMBL" id="CP143784">
    <property type="protein sequence ID" value="WVN85482.1"/>
    <property type="molecule type" value="Genomic_DNA"/>
</dbReference>
<feature type="region of interest" description="Disordered" evidence="1">
    <location>
        <begin position="450"/>
        <end position="478"/>
    </location>
</feature>
<reference evidence="2" key="2">
    <citation type="journal article" date="2022" name="Elife">
        <title>Obligate sexual reproduction of a homothallic fungus closely related to the Cryptococcus pathogenic species complex.</title>
        <authorList>
            <person name="Passer A.R."/>
            <person name="Clancey S.A."/>
            <person name="Shea T."/>
            <person name="David-Palma M."/>
            <person name="Averette A.F."/>
            <person name="Boekhout T."/>
            <person name="Porcel B.M."/>
            <person name="Nowrousian M."/>
            <person name="Cuomo C.A."/>
            <person name="Sun S."/>
            <person name="Heitman J."/>
            <person name="Coelho M.A."/>
        </authorList>
    </citation>
    <scope>NUCLEOTIDE SEQUENCE</scope>
    <source>
        <strain evidence="2">CBS 7841</strain>
    </source>
</reference>
<accession>A0AAJ8JNE6</accession>
<proteinExistence type="predicted"/>